<accession>A0A3M7P4K7</accession>
<keyword evidence="2" id="KW-1185">Reference proteome</keyword>
<name>A0A3M7P4K7_BRAPC</name>
<organism evidence="1 2">
    <name type="scientific">Brachionus plicatilis</name>
    <name type="common">Marine rotifer</name>
    <name type="synonym">Brachionus muelleri</name>
    <dbReference type="NCBI Taxonomy" id="10195"/>
    <lineage>
        <taxon>Eukaryota</taxon>
        <taxon>Metazoa</taxon>
        <taxon>Spiralia</taxon>
        <taxon>Gnathifera</taxon>
        <taxon>Rotifera</taxon>
        <taxon>Eurotatoria</taxon>
        <taxon>Monogononta</taxon>
        <taxon>Pseudotrocha</taxon>
        <taxon>Ploima</taxon>
        <taxon>Brachionidae</taxon>
        <taxon>Brachionus</taxon>
    </lineage>
</organism>
<dbReference type="EMBL" id="REGN01013377">
    <property type="protein sequence ID" value="RMZ94002.1"/>
    <property type="molecule type" value="Genomic_DNA"/>
</dbReference>
<gene>
    <name evidence="1" type="ORF">BpHYR1_015846</name>
</gene>
<dbReference type="Proteomes" id="UP000276133">
    <property type="component" value="Unassembled WGS sequence"/>
</dbReference>
<dbReference type="SUPFAM" id="SSF48403">
    <property type="entry name" value="Ankyrin repeat"/>
    <property type="match status" value="1"/>
</dbReference>
<evidence type="ECO:0000313" key="2">
    <source>
        <dbReference type="Proteomes" id="UP000276133"/>
    </source>
</evidence>
<reference evidence="1 2" key="1">
    <citation type="journal article" date="2018" name="Sci. Rep.">
        <title>Genomic signatures of local adaptation to the degree of environmental predictability in rotifers.</title>
        <authorList>
            <person name="Franch-Gras L."/>
            <person name="Hahn C."/>
            <person name="Garcia-Roger E.M."/>
            <person name="Carmona M.J."/>
            <person name="Serra M."/>
            <person name="Gomez A."/>
        </authorList>
    </citation>
    <scope>NUCLEOTIDE SEQUENCE [LARGE SCALE GENOMIC DNA]</scope>
    <source>
        <strain evidence="1">HYR1</strain>
    </source>
</reference>
<evidence type="ECO:0000313" key="1">
    <source>
        <dbReference type="EMBL" id="RMZ94002.1"/>
    </source>
</evidence>
<proteinExistence type="predicted"/>
<dbReference type="InterPro" id="IPR036770">
    <property type="entry name" value="Ankyrin_rpt-contain_sf"/>
</dbReference>
<dbReference type="AlphaFoldDB" id="A0A3M7P4K7"/>
<protein>
    <submittedName>
        <fullName evidence="1">Uncharacterized protein</fullName>
    </submittedName>
</protein>
<comment type="caution">
    <text evidence="1">The sequence shown here is derived from an EMBL/GenBank/DDBJ whole genome shotgun (WGS) entry which is preliminary data.</text>
</comment>
<sequence length="285" mass="33899">MKTLFIEHFYKNVKYLLQYDSKLLKSIDNSNRTALHYAFGIRNQPIIAILISYRINKFARDSKFLLAEEYELDEVINDDWFGVKNFKEKQTHGSRAIELFMMCFQFKKFKLAIEDNNLDHLKKLNEKLNIYNLSIIDFPILKRSLQDEDSISLIEIAMKFRSYSAFRYILEQYYDHFTFSSKYVDKLKKKHLDLYLSNLREKAEDLELYEIIDIIDNTIEDKEIAEITLDDRDNAHNNELMIQNILKKKVNSSTQLLKMPRLNDNVQNVQTEETSSKETKICSIL</sequence>